<proteinExistence type="predicted"/>
<reference evidence="2 3" key="1">
    <citation type="journal article" date="2018" name="Microbiome">
        <title>Fine metagenomic profile of the Mediterranean stratified and mixed water columns revealed by assembly and recruitment.</title>
        <authorList>
            <person name="Haro-Moreno J.M."/>
            <person name="Lopez-Perez M."/>
            <person name="De La Torre J.R."/>
            <person name="Picazo A."/>
            <person name="Camacho A."/>
            <person name="Rodriguez-Valera F."/>
        </authorList>
    </citation>
    <scope>NUCLEOTIDE SEQUENCE [LARGE SCALE GENOMIC DNA]</scope>
    <source>
        <strain evidence="2">MED-G57</strain>
    </source>
</reference>
<dbReference type="AlphaFoldDB" id="A0A368DLI2"/>
<gene>
    <name evidence="2" type="ORF">DBW71_05850</name>
</gene>
<dbReference type="Proteomes" id="UP000253570">
    <property type="component" value="Unassembled WGS sequence"/>
</dbReference>
<protein>
    <recommendedName>
        <fullName evidence="1">Surface-adhesin protein E-like domain-containing protein</fullName>
    </recommendedName>
</protein>
<evidence type="ECO:0000313" key="3">
    <source>
        <dbReference type="Proteomes" id="UP000253570"/>
    </source>
</evidence>
<feature type="domain" description="Surface-adhesin protein E-like" evidence="1">
    <location>
        <begin position="43"/>
        <end position="116"/>
    </location>
</feature>
<dbReference type="EMBL" id="QOQD01000017">
    <property type="protein sequence ID" value="RCL72055.1"/>
    <property type="molecule type" value="Genomic_DNA"/>
</dbReference>
<dbReference type="Pfam" id="PF16747">
    <property type="entry name" value="Adhesin_E"/>
    <property type="match status" value="1"/>
</dbReference>
<evidence type="ECO:0000259" key="1">
    <source>
        <dbReference type="Pfam" id="PF16747"/>
    </source>
</evidence>
<name>A0A368DLI2_9PROT</name>
<accession>A0A368DLI2</accession>
<organism evidence="2 3">
    <name type="scientific">PS1 clade bacterium</name>
    <dbReference type="NCBI Taxonomy" id="2175152"/>
    <lineage>
        <taxon>Bacteria</taxon>
        <taxon>Pseudomonadati</taxon>
        <taxon>Pseudomonadota</taxon>
        <taxon>Alphaproteobacteria</taxon>
        <taxon>PS1 clade</taxon>
    </lineage>
</organism>
<comment type="caution">
    <text evidence="2">The sequence shown here is derived from an EMBL/GenBank/DDBJ whole genome shotgun (WGS) entry which is preliminary data.</text>
</comment>
<evidence type="ECO:0000313" key="2">
    <source>
        <dbReference type="EMBL" id="RCL72055.1"/>
    </source>
</evidence>
<dbReference type="InterPro" id="IPR031939">
    <property type="entry name" value="Adhesin_E-like"/>
</dbReference>
<sequence>MRNLLIILTFLLIVFPTISYAEFKWVKSRDMPISTEYEDWYNSRVMGKSITFWRMIDYKTLQSDDNGQYISSVFLQILDCADLSLTIQFIEDYSDSMGTGELVHINKLSKSEKEEVKKILEPGMSNYKNYYDTCSDTFVNGLGGTQDWWLELYEANSTKN</sequence>